<accession>A0A2H4Q110</accession>
<evidence type="ECO:0000259" key="6">
    <source>
        <dbReference type="SMART" id="SM00154"/>
    </source>
</evidence>
<dbReference type="AlphaFoldDB" id="A0A1H6X3M6"/>
<sequence>MNKCTVCNETTLGHRCRGCGKIHCEFHILPENHDCVALYVETDGKWFNTKFETLGEDKRRERPETKTVDEINAASTDSDESTPDSDKNYTVAEANVDNPNYQNDSEYETVDVDEGQVYGTAEPEYESSPDLNPDGSIKTSESDAESDETDDVDTKRLSDLQLVLVGVVVFSLLAYIFYLI</sequence>
<dbReference type="GO" id="GO:0008270">
    <property type="term" value="F:zinc ion binding"/>
    <property type="evidence" value="ECO:0007669"/>
    <property type="project" value="UniProtKB-KW"/>
</dbReference>
<evidence type="ECO:0000313" key="7">
    <source>
        <dbReference type="EMBL" id="SEJ19185.1"/>
    </source>
</evidence>
<feature type="compositionally biased region" description="Acidic residues" evidence="4">
    <location>
        <begin position="142"/>
        <end position="151"/>
    </location>
</feature>
<feature type="transmembrane region" description="Helical" evidence="5">
    <location>
        <begin position="160"/>
        <end position="179"/>
    </location>
</feature>
<keyword evidence="5" id="KW-0812">Transmembrane</keyword>
<dbReference type="InterPro" id="IPR035896">
    <property type="entry name" value="AN1-like_Znf"/>
</dbReference>
<dbReference type="Proteomes" id="UP000198888">
    <property type="component" value="Unassembled WGS sequence"/>
</dbReference>
<keyword evidence="8" id="KW-1185">Reference proteome</keyword>
<dbReference type="Gene3D" id="4.10.1110.10">
    <property type="entry name" value="AN1-like Zinc finger"/>
    <property type="match status" value="1"/>
</dbReference>
<keyword evidence="2" id="KW-0863">Zinc-finger</keyword>
<keyword evidence="3" id="KW-0862">Zinc</keyword>
<dbReference type="SUPFAM" id="SSF118310">
    <property type="entry name" value="AN1-like Zinc finger"/>
    <property type="match status" value="1"/>
</dbReference>
<organism evidence="7 8">
    <name type="scientific">Halohasta litchfieldiae</name>
    <dbReference type="NCBI Taxonomy" id="1073996"/>
    <lineage>
        <taxon>Archaea</taxon>
        <taxon>Methanobacteriati</taxon>
        <taxon>Methanobacteriota</taxon>
        <taxon>Stenosarchaea group</taxon>
        <taxon>Halobacteria</taxon>
        <taxon>Halobacteriales</taxon>
        <taxon>Haloferacaceae</taxon>
        <taxon>Halohasta</taxon>
    </lineage>
</organism>
<evidence type="ECO:0000313" key="8">
    <source>
        <dbReference type="Proteomes" id="UP000198888"/>
    </source>
</evidence>
<evidence type="ECO:0000256" key="5">
    <source>
        <dbReference type="SAM" id="Phobius"/>
    </source>
</evidence>
<proteinExistence type="predicted"/>
<protein>
    <recommendedName>
        <fullName evidence="6">AN1-type domain-containing protein</fullName>
    </recommendedName>
</protein>
<keyword evidence="5" id="KW-1133">Transmembrane helix</keyword>
<evidence type="ECO:0000256" key="3">
    <source>
        <dbReference type="ARBA" id="ARBA00022833"/>
    </source>
</evidence>
<feature type="compositionally biased region" description="Basic and acidic residues" evidence="4">
    <location>
        <begin position="58"/>
        <end position="69"/>
    </location>
</feature>
<dbReference type="EMBL" id="FNYR01000029">
    <property type="protein sequence ID" value="SEJ19185.1"/>
    <property type="molecule type" value="Genomic_DNA"/>
</dbReference>
<keyword evidence="5" id="KW-0472">Membrane</keyword>
<feature type="compositionally biased region" description="Acidic residues" evidence="4">
    <location>
        <begin position="105"/>
        <end position="114"/>
    </location>
</feature>
<dbReference type="KEGG" id="hae:halTADL_1202"/>
<dbReference type="SMART" id="SM00154">
    <property type="entry name" value="ZnF_AN1"/>
    <property type="match status" value="1"/>
</dbReference>
<evidence type="ECO:0000256" key="1">
    <source>
        <dbReference type="ARBA" id="ARBA00022723"/>
    </source>
</evidence>
<keyword evidence="1" id="KW-0479">Metal-binding</keyword>
<evidence type="ECO:0000256" key="2">
    <source>
        <dbReference type="ARBA" id="ARBA00022771"/>
    </source>
</evidence>
<name>A0A1H6X3M6_9EURY</name>
<accession>A0A1H6X3M6</accession>
<evidence type="ECO:0000256" key="4">
    <source>
        <dbReference type="SAM" id="MobiDB-lite"/>
    </source>
</evidence>
<gene>
    <name evidence="7" type="ORF">SAMN05444271_12923</name>
</gene>
<dbReference type="InterPro" id="IPR000058">
    <property type="entry name" value="Znf_AN1"/>
</dbReference>
<reference evidence="7 8" key="1">
    <citation type="submission" date="2016-10" db="EMBL/GenBank/DDBJ databases">
        <authorList>
            <person name="de Groot N.N."/>
        </authorList>
    </citation>
    <scope>NUCLEOTIDE SEQUENCE [LARGE SCALE GENOMIC DNA]</scope>
    <source>
        <strain evidence="7 8">DSM 22187</strain>
    </source>
</reference>
<feature type="domain" description="AN1-type" evidence="6">
    <location>
        <begin position="4"/>
        <end position="40"/>
    </location>
</feature>
<feature type="region of interest" description="Disordered" evidence="4">
    <location>
        <begin position="58"/>
        <end position="152"/>
    </location>
</feature>